<dbReference type="OrthoDB" id="2019644at2759"/>
<evidence type="ECO:0000256" key="3">
    <source>
        <dbReference type="ARBA" id="ARBA00022448"/>
    </source>
</evidence>
<proteinExistence type="inferred from homology"/>
<name>A0A642UZQ1_DIURU</name>
<dbReference type="OMA" id="AYGFIEW"/>
<dbReference type="PANTHER" id="PTHR31344">
    <property type="entry name" value="NUCLEAR PORE COMPLEX PROTEIN NUP205"/>
    <property type="match status" value="1"/>
</dbReference>
<evidence type="ECO:0000256" key="1">
    <source>
        <dbReference type="ARBA" id="ARBA00004123"/>
    </source>
</evidence>
<evidence type="ECO:0008006" key="7">
    <source>
        <dbReference type="Google" id="ProtNLM"/>
    </source>
</evidence>
<evidence type="ECO:0000256" key="2">
    <source>
        <dbReference type="ARBA" id="ARBA00005892"/>
    </source>
</evidence>
<evidence type="ECO:0000313" key="6">
    <source>
        <dbReference type="Proteomes" id="UP000449547"/>
    </source>
</evidence>
<reference evidence="5 6" key="1">
    <citation type="submission" date="2019-07" db="EMBL/GenBank/DDBJ databases">
        <title>Genome assembly of two rare yeast pathogens: Diutina rugosa and Trichomonascus ciferrii.</title>
        <authorList>
            <person name="Mixao V."/>
            <person name="Saus E."/>
            <person name="Hansen A."/>
            <person name="Lass-Flor C."/>
            <person name="Gabaldon T."/>
        </authorList>
    </citation>
    <scope>NUCLEOTIDE SEQUENCE [LARGE SCALE GENOMIC DNA]</scope>
    <source>
        <strain evidence="5 6">CBS 613</strain>
    </source>
</reference>
<evidence type="ECO:0000256" key="4">
    <source>
        <dbReference type="ARBA" id="ARBA00023242"/>
    </source>
</evidence>
<dbReference type="GO" id="GO:0017056">
    <property type="term" value="F:structural constituent of nuclear pore"/>
    <property type="evidence" value="ECO:0007669"/>
    <property type="project" value="TreeGrafter"/>
</dbReference>
<dbReference type="GO" id="GO:0044611">
    <property type="term" value="C:nuclear pore inner ring"/>
    <property type="evidence" value="ECO:0007669"/>
    <property type="project" value="TreeGrafter"/>
</dbReference>
<dbReference type="GO" id="GO:0006999">
    <property type="term" value="P:nuclear pore organization"/>
    <property type="evidence" value="ECO:0007669"/>
    <property type="project" value="TreeGrafter"/>
</dbReference>
<keyword evidence="4" id="KW-0539">Nucleus</keyword>
<evidence type="ECO:0000313" key="5">
    <source>
        <dbReference type="EMBL" id="KAA8908751.1"/>
    </source>
</evidence>
<comment type="subcellular location">
    <subcellularLocation>
        <location evidence="1">Nucleus</location>
    </subcellularLocation>
</comment>
<dbReference type="GeneID" id="54778717"/>
<dbReference type="InterPro" id="IPR021827">
    <property type="entry name" value="Nup186/Nup192/Nup205"/>
</dbReference>
<keyword evidence="6" id="KW-1185">Reference proteome</keyword>
<dbReference type="PANTHER" id="PTHR31344:SF0">
    <property type="entry name" value="NUCLEAR PORE COMPLEX PROTEIN NUP205"/>
    <property type="match status" value="1"/>
</dbReference>
<dbReference type="VEuPathDB" id="FungiDB:DIURU_000064"/>
<keyword evidence="3" id="KW-0813">Transport</keyword>
<dbReference type="RefSeq" id="XP_034015179.1">
    <property type="nucleotide sequence ID" value="XM_034158910.1"/>
</dbReference>
<dbReference type="Proteomes" id="UP000449547">
    <property type="component" value="Unassembled WGS sequence"/>
</dbReference>
<organism evidence="5 6">
    <name type="scientific">Diutina rugosa</name>
    <name type="common">Yeast</name>
    <name type="synonym">Candida rugosa</name>
    <dbReference type="NCBI Taxonomy" id="5481"/>
    <lineage>
        <taxon>Eukaryota</taxon>
        <taxon>Fungi</taxon>
        <taxon>Dikarya</taxon>
        <taxon>Ascomycota</taxon>
        <taxon>Saccharomycotina</taxon>
        <taxon>Pichiomycetes</taxon>
        <taxon>Debaryomycetaceae</taxon>
        <taxon>Diutina</taxon>
    </lineage>
</organism>
<accession>A0A642UZQ1</accession>
<sequence>MVWESVVFGDCYAYIKHRGYVSAADVAATKDDLKQLLTTPPRSEQSRAKVNKVNQQVDIHGIKVTLNQPFIDVISKMSGELDMDEVETAALLIVAQDQAQARGVSLSEAGFMVFYERYQYILEIVTYLISRKQLDLLDVQASQVWTNVFASFTKIYALISSLNAAIDKQKVTSDINDLEFISSVRYLRQRLWQCHEKLATLSFVLIDTYPELATEANTKQLIEFIKKNITNDDSALIHFVPVVLAMVTRCFDHDANVEAIHKYVADTLQADHKRTADADNNLDLAKSQLAGLELVAYTVFLTKFIGWCKVQGSRTQKYNFRNDILQYIEWLISYGVMEALLSFGAETAVTTEIGATPYTAYDFRALLQRQYPRLRPAKFEYPASAELLSVAKQHPAELPNIHLLVTIDYLKVSPEFSDDLVVGFFHDFFVSFVGNAAIVLTSLRDNEEDFLLASKQEAEDETVAQIAAAHAANDEAAAALITKVTTYDLDTIATKSELERFYLAFTYVYNGRPKLAQRLWEDDVHTDLAGFVSWGLNNNTSSLISATFCMLIGSFASAGAQAAVRLWDILAANAGNKSKKGDYSHISIDSIVESLEYYATALYDSFEHDVHEQLRLKQKRQEAMFSRPSGGDGDNITPVVIEYAEDAVVFISGFVSLISSIVEHLASDDHPRMKDIRQAAFDRFSPVVIEFLHLDNVTSTLAASASSSRQGAGSSSSSSRSSVLPHLVVSPENKVVIGNLMVGLLRTFAQGASDLELVHKAWDIMDRWIYHSLAPRLKAAEPENNGIKKPGLPTRNIMSIPQGFAATIGSFSQAVTFVEAITVLLAQKSTYTHRLQLRYPADLGAGYRPHNYVGIWPYFEFIITELLVKSADMDPEDALILRRRIVKLLDLALSSVDWPFLTEIVPQTATKQFKLDDIVYLLDWPTFVKSHHGVAAIATMFNGDAFSALAQVVTGGKVERAVAVLRQLLHLQSSFLHHLAPVLTSTPKHATLNIYFPPGVGTTSTSFDEMLLFNLPTVVTIALDVGSADPTVAEAAIDTLAHIAQSSQFLQQGSLAVSYPPLLHSNRLLTTFVSVDESDRIIAQFIAQFCDVTGTVGGADDDKLRFKILKFLLENLRRVKGPTVAHFLLGYSFGGGHPQAPVASAGAPNTLLKCLVEYLRFNVLLLAEVDLARHNARVVDHSPAQYASMCLEIIVHLAQSPQFGRQTLAYIRAIDSELLKVLVADQLRVDSTTSWSGIVFDGNMDIDHINRFVDNDPTAAAFDQFIAFRTWVVKFFALEYAAAPLAVIRECYLELALNYHTQFLNGSPKVLGFLDILNFGFVNFDAFAIENLASSYHLGSISTQIGYDEMGTIDMQVVRDFIEVENLAKVPATTTLPATGNTTYKSLLPPASSSSTTSSHSFIDRYSRPFSSTSMVDKFVDASSSMALRSSTALVPSAPPANDTVAPLPPTEQQLSLVPLLRRAYIMRTTRTAQLECLRGWCRLIDALIEGNTTDAATGHARADAGELILEVFQAILPKINDYLDSDVVFSEELISLAVLLFDKYDQYVVSSTEGESQSLAVSRLMPLFKSGVVGLLNSNSTPTLRSDLYVLSTKFLHRVFGVAELAKETRKVVAAVDKRMVAIVANDAIYSEGPSRITSILLLEALVHLSPEEIVSALEHNNSLNLLVMSIKRTDDMIEMCRQGKGGVSIQTLVVELVAFKATIYLLVRVAQHKHGALCLIQSELYSVLMQSHWLKIDPDLGVGLVIEKQPDHEDVRLQLVLDTPVGLSDLVGRGKNPKAAVVPQSLSFLEFLVPLFQLIATVNVSSGPNYKPSFNSTRDLLKQCRPLVVGVMKRQLILEEDGKSVPELDELAKIFTLLDSLTHPQK</sequence>
<gene>
    <name evidence="5" type="ORF">DIURU_000064</name>
</gene>
<protein>
    <recommendedName>
        <fullName evidence="7">Nucleoporin</fullName>
    </recommendedName>
</protein>
<dbReference type="EMBL" id="SWFT01000004">
    <property type="protein sequence ID" value="KAA8908751.1"/>
    <property type="molecule type" value="Genomic_DNA"/>
</dbReference>
<comment type="caution">
    <text evidence="5">The sequence shown here is derived from an EMBL/GenBank/DDBJ whole genome shotgun (WGS) entry which is preliminary data.</text>
</comment>
<comment type="similarity">
    <text evidence="2">Belongs to the NUP186/NUP192/NUP205 family.</text>
</comment>
<dbReference type="Pfam" id="PF11894">
    <property type="entry name" value="Nup192"/>
    <property type="match status" value="1"/>
</dbReference>